<dbReference type="InterPro" id="IPR036397">
    <property type="entry name" value="RNaseH_sf"/>
</dbReference>
<sequence>MNWFERHSVVLFRVSGRESHFKNKMIEKLRKLLGIQHHFVWAYSPWANGSVKVLNSQLLKATRSLLSKKRQSIGQGPRFFSLCQSSINHLLSKSNLWCCPVDGIYRSSSTRPYQPAGLTVMSSFIENDINKHHRIHMQHLEQTIYALHKKVSGTARKKNKAASRRHERDMACMP</sequence>
<organism evidence="2">
    <name type="scientific">Albugo laibachii Nc14</name>
    <dbReference type="NCBI Taxonomy" id="890382"/>
    <lineage>
        <taxon>Eukaryota</taxon>
        <taxon>Sar</taxon>
        <taxon>Stramenopiles</taxon>
        <taxon>Oomycota</taxon>
        <taxon>Peronosporomycetes</taxon>
        <taxon>Albuginales</taxon>
        <taxon>Albuginaceae</taxon>
        <taxon>Albugo</taxon>
    </lineage>
</organism>
<name>F0W7M5_9STRA</name>
<dbReference type="GO" id="GO:0003676">
    <property type="term" value="F:nucleic acid binding"/>
    <property type="evidence" value="ECO:0007669"/>
    <property type="project" value="InterPro"/>
</dbReference>
<reference evidence="2" key="1">
    <citation type="journal article" date="2011" name="PLoS Biol.">
        <title>Gene gain and loss during evolution of obligate parasitism in the white rust pathogen of Arabidopsis thaliana.</title>
        <authorList>
            <person name="Kemen E."/>
            <person name="Gardiner A."/>
            <person name="Schultz-Larsen T."/>
            <person name="Kemen A.C."/>
            <person name="Balmuth A.L."/>
            <person name="Robert-Seilaniantz A."/>
            <person name="Bailey K."/>
            <person name="Holub E."/>
            <person name="Studholme D.J."/>
            <person name="Maclean D."/>
            <person name="Jones J.D."/>
        </authorList>
    </citation>
    <scope>NUCLEOTIDE SEQUENCE</scope>
</reference>
<reference evidence="2" key="2">
    <citation type="submission" date="2011-02" db="EMBL/GenBank/DDBJ databases">
        <authorList>
            <person name="MacLean D."/>
        </authorList>
    </citation>
    <scope>NUCLEOTIDE SEQUENCE</scope>
</reference>
<accession>F0W7M5</accession>
<feature type="region of interest" description="Disordered" evidence="1">
    <location>
        <begin position="153"/>
        <end position="174"/>
    </location>
</feature>
<proteinExistence type="predicted"/>
<dbReference type="Gene3D" id="3.30.420.10">
    <property type="entry name" value="Ribonuclease H-like superfamily/Ribonuclease H"/>
    <property type="match status" value="1"/>
</dbReference>
<protein>
    <submittedName>
        <fullName evidence="2">AlNc14C30G2831 protein</fullName>
    </submittedName>
</protein>
<dbReference type="InterPro" id="IPR012337">
    <property type="entry name" value="RNaseH-like_sf"/>
</dbReference>
<dbReference type="SUPFAM" id="SSF53098">
    <property type="entry name" value="Ribonuclease H-like"/>
    <property type="match status" value="1"/>
</dbReference>
<dbReference type="EMBL" id="FR824075">
    <property type="protein sequence ID" value="CCA17126.1"/>
    <property type="molecule type" value="Genomic_DNA"/>
</dbReference>
<evidence type="ECO:0000313" key="2">
    <source>
        <dbReference type="EMBL" id="CCA17126.1"/>
    </source>
</evidence>
<evidence type="ECO:0000256" key="1">
    <source>
        <dbReference type="SAM" id="MobiDB-lite"/>
    </source>
</evidence>
<feature type="compositionally biased region" description="Basic and acidic residues" evidence="1">
    <location>
        <begin position="164"/>
        <end position="174"/>
    </location>
</feature>
<gene>
    <name evidence="2" type="primary">AlNc14C30G2831</name>
    <name evidence="2" type="ORF">ALNC14_032690</name>
</gene>
<feature type="compositionally biased region" description="Basic residues" evidence="1">
    <location>
        <begin position="153"/>
        <end position="163"/>
    </location>
</feature>
<dbReference type="HOGENOM" id="CLU_101188_0_0_1"/>
<dbReference type="AlphaFoldDB" id="F0W7M5"/>